<feature type="region of interest" description="Disordered" evidence="1">
    <location>
        <begin position="135"/>
        <end position="155"/>
    </location>
</feature>
<feature type="region of interest" description="Disordered" evidence="1">
    <location>
        <begin position="191"/>
        <end position="332"/>
    </location>
</feature>
<feature type="compositionally biased region" description="Polar residues" evidence="1">
    <location>
        <begin position="301"/>
        <end position="316"/>
    </location>
</feature>
<comment type="caution">
    <text evidence="3">The sequence shown here is derived from an EMBL/GenBank/DDBJ whole genome shotgun (WGS) entry which is preliminary data.</text>
</comment>
<feature type="compositionally biased region" description="Polar residues" evidence="1">
    <location>
        <begin position="191"/>
        <end position="241"/>
    </location>
</feature>
<feature type="compositionally biased region" description="Low complexity" evidence="1">
    <location>
        <begin position="286"/>
        <end position="300"/>
    </location>
</feature>
<evidence type="ECO:0000313" key="4">
    <source>
        <dbReference type="Proteomes" id="UP001396334"/>
    </source>
</evidence>
<proteinExistence type="predicted"/>
<evidence type="ECO:0000256" key="2">
    <source>
        <dbReference type="SAM" id="Phobius"/>
    </source>
</evidence>
<protein>
    <submittedName>
        <fullName evidence="3">Uncharacterized protein</fullName>
    </submittedName>
</protein>
<keyword evidence="2" id="KW-0472">Membrane</keyword>
<feature type="transmembrane region" description="Helical" evidence="2">
    <location>
        <begin position="20"/>
        <end position="40"/>
    </location>
</feature>
<evidence type="ECO:0000256" key="1">
    <source>
        <dbReference type="SAM" id="MobiDB-lite"/>
    </source>
</evidence>
<dbReference type="Proteomes" id="UP001396334">
    <property type="component" value="Unassembled WGS sequence"/>
</dbReference>
<keyword evidence="4" id="KW-1185">Reference proteome</keyword>
<evidence type="ECO:0000313" key="3">
    <source>
        <dbReference type="EMBL" id="KAK8485616.1"/>
    </source>
</evidence>
<dbReference type="EMBL" id="JBBPBN010000490">
    <property type="protein sequence ID" value="KAK8485616.1"/>
    <property type="molecule type" value="Genomic_DNA"/>
</dbReference>
<organism evidence="3 4">
    <name type="scientific">Hibiscus sabdariffa</name>
    <name type="common">roselle</name>
    <dbReference type="NCBI Taxonomy" id="183260"/>
    <lineage>
        <taxon>Eukaryota</taxon>
        <taxon>Viridiplantae</taxon>
        <taxon>Streptophyta</taxon>
        <taxon>Embryophyta</taxon>
        <taxon>Tracheophyta</taxon>
        <taxon>Spermatophyta</taxon>
        <taxon>Magnoliopsida</taxon>
        <taxon>eudicotyledons</taxon>
        <taxon>Gunneridae</taxon>
        <taxon>Pentapetalae</taxon>
        <taxon>rosids</taxon>
        <taxon>malvids</taxon>
        <taxon>Malvales</taxon>
        <taxon>Malvaceae</taxon>
        <taxon>Malvoideae</taxon>
        <taxon>Hibiscus</taxon>
    </lineage>
</organism>
<accession>A0ABR1ZZ12</accession>
<name>A0ABR1ZZ12_9ROSI</name>
<sequence length="332" mass="35456">MVSERSSSLRSSDFWARNGVRLAVNLLFWCLWLVWFFIMVNTSTEAVEHPTLLVPPQHSMYNVSHAFPQLVSQAPSHVTFVRASNSMTPPVAPQDIQPMPSSMGHSQYAVPTMIVASSSTSPQAFIAMPEVVTRTEPDPADGLTHLPSRSRAQPVKALSHWAPQNLGPNPVQPPDQLSPISHVMLSVHNSPSLSTAAHNSSPLSTAIDTPLTTSTDHNSPPLSTAIHTPPTTSTDHNSPPLSTAIHTTPTTSTAHNSPPLSTATYTPPTTSTDYNSPPLSTAIHIPPTTSTNHNSPPLSTAIHTLPTTSIAHNSPPLSIAIHTPPTTSIDHN</sequence>
<gene>
    <name evidence="3" type="ORF">V6N11_008479</name>
</gene>
<reference evidence="3 4" key="1">
    <citation type="journal article" date="2024" name="G3 (Bethesda)">
        <title>Genome assembly of Hibiscus sabdariffa L. provides insights into metabolisms of medicinal natural products.</title>
        <authorList>
            <person name="Kim T."/>
        </authorList>
    </citation>
    <scope>NUCLEOTIDE SEQUENCE [LARGE SCALE GENOMIC DNA]</scope>
    <source>
        <strain evidence="3">TK-2024</strain>
        <tissue evidence="3">Old leaves</tissue>
    </source>
</reference>
<feature type="compositionally biased region" description="Low complexity" evidence="1">
    <location>
        <begin position="242"/>
        <end position="278"/>
    </location>
</feature>
<keyword evidence="2" id="KW-0812">Transmembrane</keyword>
<keyword evidence="2" id="KW-1133">Transmembrane helix</keyword>